<proteinExistence type="predicted"/>
<evidence type="ECO:0000313" key="3">
    <source>
        <dbReference type="Proteomes" id="UP000562045"/>
    </source>
</evidence>
<organism evidence="2 3">
    <name type="scientific">Nocardioides aromaticivorans</name>
    <dbReference type="NCBI Taxonomy" id="200618"/>
    <lineage>
        <taxon>Bacteria</taxon>
        <taxon>Bacillati</taxon>
        <taxon>Actinomycetota</taxon>
        <taxon>Actinomycetes</taxon>
        <taxon>Propionibacteriales</taxon>
        <taxon>Nocardioidaceae</taxon>
        <taxon>Nocardioides</taxon>
    </lineage>
</organism>
<feature type="signal peptide" evidence="1">
    <location>
        <begin position="1"/>
        <end position="31"/>
    </location>
</feature>
<name>A0A7Y9ZMI4_9ACTN</name>
<dbReference type="EMBL" id="JACBZM010000001">
    <property type="protein sequence ID" value="NYI46286.1"/>
    <property type="molecule type" value="Genomic_DNA"/>
</dbReference>
<dbReference type="AlphaFoldDB" id="A0A7Y9ZMI4"/>
<feature type="chain" id="PRO_5031252699" description="Ig-like domain-containing protein" evidence="1">
    <location>
        <begin position="32"/>
        <end position="594"/>
    </location>
</feature>
<accession>A0A7Y9ZMI4</accession>
<reference evidence="2 3" key="1">
    <citation type="submission" date="2020-07" db="EMBL/GenBank/DDBJ databases">
        <title>Sequencing the genomes of 1000 actinobacteria strains.</title>
        <authorList>
            <person name="Klenk H.-P."/>
        </authorList>
    </citation>
    <scope>NUCLEOTIDE SEQUENCE [LARGE SCALE GENOMIC DNA]</scope>
    <source>
        <strain evidence="2 3">DSM 15131</strain>
    </source>
</reference>
<dbReference type="RefSeq" id="WP_179650115.1">
    <property type="nucleotide sequence ID" value="NZ_JACBZM010000001.1"/>
</dbReference>
<dbReference type="Proteomes" id="UP000562045">
    <property type="component" value="Unassembled WGS sequence"/>
</dbReference>
<protein>
    <recommendedName>
        <fullName evidence="4">Ig-like domain-containing protein</fullName>
    </recommendedName>
</protein>
<evidence type="ECO:0000313" key="2">
    <source>
        <dbReference type="EMBL" id="NYI46286.1"/>
    </source>
</evidence>
<comment type="caution">
    <text evidence="2">The sequence shown here is derived from an EMBL/GenBank/DDBJ whole genome shotgun (WGS) entry which is preliminary data.</text>
</comment>
<sequence>MSPRALLRITGGVLAAGLGLFPLTFAAPAHAGQVNVTIGIQGSGFVRVVEGSLEDGGSETCDQSQNLDHRVVLTCDRVRNEEPFEAWVWLRPSVAYSPPYWDFVEWQGCDQLRERSGVKECGVGSTAFGTSGKFPVAVFRDTKAPVVSNLQVAQVPLRQGGFRITWSHEGATRNECRIDSAPWATCTTPTDVVLPEGSRNIEVRAEDASGNLSEVRRVDFRSVDTNLYGKPRELVNSRTAQFWFSTLAGNAYDCALDGVDVACTNEGNVRFDNLGEGTHVFTVGARYGAWYDPVPARWAWSIDTTAPDTTIDGGPAEGSRTNATGADFFLTTPGSAVSIACTLDGAPLTCRHGALALRDLPPGDHVLTAAGTDAAGNTDASPAVRRWSVDLAAPDTTITGGPAHGSIAPSTKAAFTLGASEPGVQLTCAVDGTTRPCGPGALSLSGLVPGTHELRAQASDAAGNTDPTAAVRTWTVPVPARSLVRSTGWSLAALPSAYDGRALTTTRRNASASYSVRGARRLALVVGGGTTHGTVRVYAGSRLLKTISLRTSRTVSKRVVPVTTFSAAWTGKVRVVVATSGRTVRLEGIAAPTR</sequence>
<evidence type="ECO:0008006" key="4">
    <source>
        <dbReference type="Google" id="ProtNLM"/>
    </source>
</evidence>
<gene>
    <name evidence="2" type="ORF">BJ993_003366</name>
</gene>
<dbReference type="PANTHER" id="PTHR34677">
    <property type="match status" value="1"/>
</dbReference>
<keyword evidence="1" id="KW-0732">Signal</keyword>
<dbReference type="PANTHER" id="PTHR34677:SF3">
    <property type="entry name" value="BACTERIAL IG-LIKE DOMAIN-CONTAINING PROTEIN"/>
    <property type="match status" value="1"/>
</dbReference>
<evidence type="ECO:0000256" key="1">
    <source>
        <dbReference type="SAM" id="SignalP"/>
    </source>
</evidence>